<dbReference type="SUPFAM" id="SSF49785">
    <property type="entry name" value="Galactose-binding domain-like"/>
    <property type="match status" value="1"/>
</dbReference>
<proteinExistence type="predicted"/>
<dbReference type="Proteomes" id="UP001597063">
    <property type="component" value="Unassembled WGS sequence"/>
</dbReference>
<accession>A0ABW2XCD5</accession>
<dbReference type="InterPro" id="IPR008979">
    <property type="entry name" value="Galactose-bd-like_sf"/>
</dbReference>
<gene>
    <name evidence="2" type="ORF">ACFQZM_02375</name>
</gene>
<protein>
    <submittedName>
        <fullName evidence="2">Carbohydrate binding domain-containing protein</fullName>
    </submittedName>
</protein>
<evidence type="ECO:0000256" key="1">
    <source>
        <dbReference type="SAM" id="SignalP"/>
    </source>
</evidence>
<keyword evidence="1" id="KW-0732">Signal</keyword>
<evidence type="ECO:0000313" key="3">
    <source>
        <dbReference type="Proteomes" id="UP001597063"/>
    </source>
</evidence>
<organism evidence="2 3">
    <name type="scientific">Actinomadura fibrosa</name>
    <dbReference type="NCBI Taxonomy" id="111802"/>
    <lineage>
        <taxon>Bacteria</taxon>
        <taxon>Bacillati</taxon>
        <taxon>Actinomycetota</taxon>
        <taxon>Actinomycetes</taxon>
        <taxon>Streptosporangiales</taxon>
        <taxon>Thermomonosporaceae</taxon>
        <taxon>Actinomadura</taxon>
    </lineage>
</organism>
<feature type="signal peptide" evidence="1">
    <location>
        <begin position="1"/>
        <end position="18"/>
    </location>
</feature>
<dbReference type="RefSeq" id="WP_165502883.1">
    <property type="nucleotide sequence ID" value="NZ_CAACUY010000044.1"/>
</dbReference>
<feature type="chain" id="PRO_5046281943" evidence="1">
    <location>
        <begin position="19"/>
        <end position="175"/>
    </location>
</feature>
<keyword evidence="3" id="KW-1185">Reference proteome</keyword>
<evidence type="ECO:0000313" key="2">
    <source>
        <dbReference type="EMBL" id="MFD0683330.1"/>
    </source>
</evidence>
<reference evidence="3" key="1">
    <citation type="journal article" date="2019" name="Int. J. Syst. Evol. Microbiol.">
        <title>The Global Catalogue of Microorganisms (GCM) 10K type strain sequencing project: providing services to taxonomists for standard genome sequencing and annotation.</title>
        <authorList>
            <consortium name="The Broad Institute Genomics Platform"/>
            <consortium name="The Broad Institute Genome Sequencing Center for Infectious Disease"/>
            <person name="Wu L."/>
            <person name="Ma J."/>
        </authorList>
    </citation>
    <scope>NUCLEOTIDE SEQUENCE [LARGE SCALE GENOMIC DNA]</scope>
    <source>
        <strain evidence="3">JCM 9371</strain>
    </source>
</reference>
<comment type="caution">
    <text evidence="2">The sequence shown here is derived from an EMBL/GenBank/DDBJ whole genome shotgun (WGS) entry which is preliminary data.</text>
</comment>
<dbReference type="Gene3D" id="2.60.120.260">
    <property type="entry name" value="Galactose-binding domain-like"/>
    <property type="match status" value="1"/>
</dbReference>
<name>A0ABW2XCD5_9ACTN</name>
<dbReference type="EMBL" id="JBHTGP010000001">
    <property type="protein sequence ID" value="MFD0683330.1"/>
    <property type="molecule type" value="Genomic_DNA"/>
</dbReference>
<sequence length="175" mass="18738">MTLAVLVAAGTVSGTGAAAMADQAPSEMLSNGTFDTGSNPWYGNDADISVTDGELEASVPSGGFGELPGGVVNPWDRSVVYPGLSFTGYQLYKLSFDARATRDVTIDASVYTYEGLYIPYWEHPIELGTSTRHFEVPVAVYATASDRRLGFQLGTDGPSYRMYLDNVSLTPVQDD</sequence>